<dbReference type="SMART" id="SM00369">
    <property type="entry name" value="LRR_TYP"/>
    <property type="match status" value="2"/>
</dbReference>
<evidence type="ECO:0000256" key="9">
    <source>
        <dbReference type="ARBA" id="ARBA00022989"/>
    </source>
</evidence>
<dbReference type="GO" id="GO:0006954">
    <property type="term" value="P:inflammatory response"/>
    <property type="evidence" value="ECO:0007669"/>
    <property type="project" value="UniProtKB-KW"/>
</dbReference>
<evidence type="ECO:0000256" key="10">
    <source>
        <dbReference type="ARBA" id="ARBA00023136"/>
    </source>
</evidence>
<dbReference type="PANTHER" id="PTHR24365:SF26">
    <property type="entry name" value="TOLL-LIKE RECEPTOR 18"/>
    <property type="match status" value="1"/>
</dbReference>
<dbReference type="Gene3D" id="3.40.50.10140">
    <property type="entry name" value="Toll/interleukin-1 receptor homology (TIR) domain"/>
    <property type="match status" value="1"/>
</dbReference>
<feature type="domain" description="TIR" evidence="15">
    <location>
        <begin position="758"/>
        <end position="900"/>
    </location>
</feature>
<feature type="region of interest" description="Disordered" evidence="14">
    <location>
        <begin position="348"/>
        <end position="372"/>
    </location>
</feature>
<keyword evidence="11" id="KW-0675">Receptor</keyword>
<dbReference type="InterPro" id="IPR001611">
    <property type="entry name" value="Leu-rich_rpt"/>
</dbReference>
<feature type="compositionally biased region" description="Low complexity" evidence="14">
    <location>
        <begin position="453"/>
        <end position="462"/>
    </location>
</feature>
<dbReference type="FunFam" id="3.40.50.10140:FF:000001">
    <property type="entry name" value="Toll-like receptor 2"/>
    <property type="match status" value="1"/>
</dbReference>
<evidence type="ECO:0000256" key="2">
    <source>
        <dbReference type="ARBA" id="ARBA00009634"/>
    </source>
</evidence>
<dbReference type="InterPro" id="IPR000157">
    <property type="entry name" value="TIR_dom"/>
</dbReference>
<feature type="region of interest" description="Disordered" evidence="14">
    <location>
        <begin position="701"/>
        <end position="725"/>
    </location>
</feature>
<evidence type="ECO:0000256" key="12">
    <source>
        <dbReference type="ARBA" id="ARBA00023180"/>
    </source>
</evidence>
<evidence type="ECO:0000259" key="15">
    <source>
        <dbReference type="PROSITE" id="PS50104"/>
    </source>
</evidence>
<keyword evidence="4" id="KW-0433">Leucine-rich repeat</keyword>
<accession>A0A8B9SZG7</accession>
<feature type="region of interest" description="Disordered" evidence="14">
    <location>
        <begin position="529"/>
        <end position="564"/>
    </location>
</feature>
<evidence type="ECO:0000256" key="3">
    <source>
        <dbReference type="ARBA" id="ARBA00022588"/>
    </source>
</evidence>
<dbReference type="Pfam" id="PF01582">
    <property type="entry name" value="TIR"/>
    <property type="match status" value="1"/>
</dbReference>
<evidence type="ECO:0000256" key="14">
    <source>
        <dbReference type="SAM" id="MobiDB-lite"/>
    </source>
</evidence>
<comment type="similarity">
    <text evidence="2">Belongs to the Toll-like receptor family.</text>
</comment>
<keyword evidence="5" id="KW-0812">Transmembrane</keyword>
<feature type="region of interest" description="Disordered" evidence="14">
    <location>
        <begin position="446"/>
        <end position="465"/>
    </location>
</feature>
<dbReference type="PRINTS" id="PR01537">
    <property type="entry name" value="INTRLKN1R1F"/>
</dbReference>
<name>A0A8B9SZG7_ANAPL</name>
<proteinExistence type="inferred from homology"/>
<organism evidence="16 17">
    <name type="scientific">Anas platyrhynchos</name>
    <name type="common">Mallard</name>
    <name type="synonym">Anas boschas</name>
    <dbReference type="NCBI Taxonomy" id="8839"/>
    <lineage>
        <taxon>Eukaryota</taxon>
        <taxon>Metazoa</taxon>
        <taxon>Chordata</taxon>
        <taxon>Craniata</taxon>
        <taxon>Vertebrata</taxon>
        <taxon>Euteleostomi</taxon>
        <taxon>Archelosauria</taxon>
        <taxon>Archosauria</taxon>
        <taxon>Dinosauria</taxon>
        <taxon>Saurischia</taxon>
        <taxon>Theropoda</taxon>
        <taxon>Coelurosauria</taxon>
        <taxon>Aves</taxon>
        <taxon>Neognathae</taxon>
        <taxon>Galloanserae</taxon>
        <taxon>Anseriformes</taxon>
        <taxon>Anatidae</taxon>
        <taxon>Anatinae</taxon>
        <taxon>Anas</taxon>
    </lineage>
</organism>
<feature type="compositionally biased region" description="Low complexity" evidence="14">
    <location>
        <begin position="531"/>
        <end position="541"/>
    </location>
</feature>
<feature type="region of interest" description="Disordered" evidence="14">
    <location>
        <begin position="1"/>
        <end position="139"/>
    </location>
</feature>
<dbReference type="PROSITE" id="PS51450">
    <property type="entry name" value="LRR"/>
    <property type="match status" value="2"/>
</dbReference>
<keyword evidence="7" id="KW-0677">Repeat</keyword>
<feature type="region of interest" description="Disordered" evidence="14">
    <location>
        <begin position="906"/>
        <end position="934"/>
    </location>
</feature>
<evidence type="ECO:0000313" key="16">
    <source>
        <dbReference type="Ensembl" id="ENSAPLP00020013350.1"/>
    </source>
</evidence>
<evidence type="ECO:0000256" key="1">
    <source>
        <dbReference type="ARBA" id="ARBA00004479"/>
    </source>
</evidence>
<feature type="compositionally biased region" description="Low complexity" evidence="14">
    <location>
        <begin position="701"/>
        <end position="723"/>
    </location>
</feature>
<dbReference type="InterPro" id="IPR035897">
    <property type="entry name" value="Toll_tir_struct_dom_sf"/>
</dbReference>
<keyword evidence="9" id="KW-1133">Transmembrane helix</keyword>
<dbReference type="SUPFAM" id="SSF52058">
    <property type="entry name" value="L domain-like"/>
    <property type="match status" value="1"/>
</dbReference>
<dbReference type="PROSITE" id="PS50104">
    <property type="entry name" value="TIR"/>
    <property type="match status" value="1"/>
</dbReference>
<dbReference type="AlphaFoldDB" id="A0A8B9SZG7"/>
<dbReference type="GO" id="GO:0002224">
    <property type="term" value="P:toll-like receptor signaling pathway"/>
    <property type="evidence" value="ECO:0007669"/>
    <property type="project" value="TreeGrafter"/>
</dbReference>
<dbReference type="InterPro" id="IPR032675">
    <property type="entry name" value="LRR_dom_sf"/>
</dbReference>
<feature type="compositionally biased region" description="Pro residues" evidence="14">
    <location>
        <begin position="100"/>
        <end position="129"/>
    </location>
</feature>
<dbReference type="GO" id="GO:0038023">
    <property type="term" value="F:signaling receptor activity"/>
    <property type="evidence" value="ECO:0007669"/>
    <property type="project" value="TreeGrafter"/>
</dbReference>
<reference evidence="16" key="1">
    <citation type="submission" date="2019-08" db="EMBL/GenBank/DDBJ databases">
        <title>Three high-quality genomes provides insights into domestication of ducks.</title>
        <authorList>
            <person name="Hou Z.C."/>
            <person name="Zhu F."/>
            <person name="Yin Z.T."/>
            <person name="Zhang F."/>
        </authorList>
    </citation>
    <scope>NUCLEOTIDE SEQUENCE [LARGE SCALE GENOMIC DNA]</scope>
</reference>
<dbReference type="Gene3D" id="3.80.10.10">
    <property type="entry name" value="Ribonuclease Inhibitor"/>
    <property type="match status" value="1"/>
</dbReference>
<evidence type="ECO:0000256" key="11">
    <source>
        <dbReference type="ARBA" id="ARBA00023170"/>
    </source>
</evidence>
<dbReference type="PANTHER" id="PTHR24365">
    <property type="entry name" value="TOLL-LIKE RECEPTOR"/>
    <property type="match status" value="1"/>
</dbReference>
<evidence type="ECO:0000256" key="13">
    <source>
        <dbReference type="ARBA" id="ARBA00023198"/>
    </source>
</evidence>
<protein>
    <recommendedName>
        <fullName evidence="15">TIR domain-containing protein</fullName>
    </recommendedName>
</protein>
<evidence type="ECO:0000256" key="6">
    <source>
        <dbReference type="ARBA" id="ARBA00022729"/>
    </source>
</evidence>
<dbReference type="SMART" id="SM00255">
    <property type="entry name" value="TIR"/>
    <property type="match status" value="1"/>
</dbReference>
<dbReference type="GO" id="GO:0045087">
    <property type="term" value="P:innate immune response"/>
    <property type="evidence" value="ECO:0007669"/>
    <property type="project" value="UniProtKB-KW"/>
</dbReference>
<evidence type="ECO:0000256" key="5">
    <source>
        <dbReference type="ARBA" id="ARBA00022692"/>
    </source>
</evidence>
<feature type="compositionally biased region" description="Low complexity" evidence="14">
    <location>
        <begin position="412"/>
        <end position="423"/>
    </location>
</feature>
<evidence type="ECO:0000313" key="17">
    <source>
        <dbReference type="Proteomes" id="UP000694400"/>
    </source>
</evidence>
<feature type="region of interest" description="Disordered" evidence="14">
    <location>
        <begin position="391"/>
        <end position="435"/>
    </location>
</feature>
<comment type="subcellular location">
    <subcellularLocation>
        <location evidence="1">Membrane</location>
        <topology evidence="1">Single-pass type I membrane protein</topology>
    </subcellularLocation>
</comment>
<reference evidence="16" key="2">
    <citation type="submission" date="2025-08" db="UniProtKB">
        <authorList>
            <consortium name="Ensembl"/>
        </authorList>
    </citation>
    <scope>IDENTIFICATION</scope>
</reference>
<reference evidence="16" key="3">
    <citation type="submission" date="2025-09" db="UniProtKB">
        <authorList>
            <consortium name="Ensembl"/>
        </authorList>
    </citation>
    <scope>IDENTIFICATION</scope>
</reference>
<dbReference type="Pfam" id="PF13855">
    <property type="entry name" value="LRR_8"/>
    <property type="match status" value="1"/>
</dbReference>
<evidence type="ECO:0000256" key="7">
    <source>
        <dbReference type="ARBA" id="ARBA00022737"/>
    </source>
</evidence>
<feature type="compositionally biased region" description="Low complexity" evidence="14">
    <location>
        <begin position="916"/>
        <end position="934"/>
    </location>
</feature>
<keyword evidence="6" id="KW-0732">Signal</keyword>
<dbReference type="Proteomes" id="UP000694400">
    <property type="component" value="Chromosome 32"/>
</dbReference>
<keyword evidence="8" id="KW-0391">Immunity</keyword>
<keyword evidence="12" id="KW-0325">Glycoprotein</keyword>
<feature type="compositionally biased region" description="Pro residues" evidence="14">
    <location>
        <begin position="17"/>
        <end position="44"/>
    </location>
</feature>
<evidence type="ECO:0000256" key="4">
    <source>
        <dbReference type="ARBA" id="ARBA00022614"/>
    </source>
</evidence>
<evidence type="ECO:0000256" key="8">
    <source>
        <dbReference type="ARBA" id="ARBA00022859"/>
    </source>
</evidence>
<keyword evidence="10" id="KW-0472">Membrane</keyword>
<sequence>MGSDRPALTGIRCAAPPLTPNPVPNAPQDPVPDPLRPLGPPHCPPCHQLPNPIGITGPQPSPPLTSALPHPKGTPPAVPAPTGGAPQPPTADPFLLSPPQLSPTGPPRMPRPAPSPAPRGPAAAPPSPPRCRGVPGEAMRPWPASGTGGLRCAVLLALAGTAVLLPCRLADRNQTGLCKGLSLVRVPRGLPDGLQSLDLSYNKLREITAADLAGLPQLRSLDLGYNNISRITPDAFLSNVPPGAPAALQQLPGLHPGPGAAPLGQPALVGHVQQPLRQRGAGRRFRGAAAPAGALHGGPAAARRGPGGFGRPEGHGPAEIRLQVGLQLTELRGRGFLLAQHHRAVVRHGPGRERGRPARAAAGPAGQTLGVPALPQPLRVHLLPGRPGSLLRLGRAGGHHTGLLPGQIQREPAAPGPAQRAAVPRPPAGAGGHRLRPLAPVEQLRGGLRRPPARPPAAAGHQQPRRAALRLDLHLAARRGRPPHPQRQLQLRALRRLGRDAQRGAPRHLPQPPGGRLHLQPALPLRRRHAQAAGLGAGQQPAPEPGRGGLAHPHVAPARPPGPQPQRLGWSAGDVPVGAHLALAGPAPQQGDGGHLRVPAHHPGVFGPLALAARPLGHGLLRPEPPAAGAAAERQQDQIHPLGVELLQPGGAGHRRQLLRRHHPRLLPQHAAPRQPDGRQQPLPLHLRPLRLLAGHSAARAGPAWATGPKTGPATTPRRCWTPRWPPTPRGRWNATCRRWWPWQVASTAVAVAALAALCWKLEACCRADAEWVRRELLRRLESAEPPYRLCIHERDFVPGRWIIDNIVENIENSAKVIFVLSRSFVDSEWCNYELYFAHQRAVGLGYQDVILVVKEPIDVRGLPRRFARLRKMLGSRTYLEWPREPSRQPFFWMQLRSLLGTPGGLGGGEEETDVDATSTATSTGTVVTATTST</sequence>
<dbReference type="InterPro" id="IPR003591">
    <property type="entry name" value="Leu-rich_rpt_typical-subtyp"/>
</dbReference>
<dbReference type="SUPFAM" id="SSF52200">
    <property type="entry name" value="Toll/Interleukin receptor TIR domain"/>
    <property type="match status" value="1"/>
</dbReference>
<keyword evidence="13" id="KW-0395">Inflammatory response</keyword>
<dbReference type="Ensembl" id="ENSAPLT00020014385.1">
    <property type="protein sequence ID" value="ENSAPLP00020013350.1"/>
    <property type="gene ID" value="ENSAPLG00020009799.1"/>
</dbReference>
<dbReference type="GO" id="GO:0005886">
    <property type="term" value="C:plasma membrane"/>
    <property type="evidence" value="ECO:0007669"/>
    <property type="project" value="TreeGrafter"/>
</dbReference>
<keyword evidence="3" id="KW-0399">Innate immunity</keyword>